<comment type="subcellular location">
    <subcellularLocation>
        <location evidence="1">Cell outer membrane</location>
    </subcellularLocation>
</comment>
<keyword evidence="5" id="KW-0812">Transmembrane</keyword>
<dbReference type="InterPro" id="IPR003423">
    <property type="entry name" value="OMP_efflux"/>
</dbReference>
<dbReference type="GO" id="GO:0009279">
    <property type="term" value="C:cell outer membrane"/>
    <property type="evidence" value="ECO:0007669"/>
    <property type="project" value="UniProtKB-SubCell"/>
</dbReference>
<keyword evidence="6" id="KW-0472">Membrane</keyword>
<dbReference type="AlphaFoldDB" id="A0A0U1KUD2"/>
<dbReference type="SUPFAM" id="SSF56954">
    <property type="entry name" value="Outer membrane efflux proteins (OEP)"/>
    <property type="match status" value="1"/>
</dbReference>
<name>A0A0U1KUD2_9FIRM</name>
<dbReference type="PANTHER" id="PTHR30026">
    <property type="entry name" value="OUTER MEMBRANE PROTEIN TOLC"/>
    <property type="match status" value="1"/>
</dbReference>
<evidence type="ECO:0000256" key="3">
    <source>
        <dbReference type="ARBA" id="ARBA00022448"/>
    </source>
</evidence>
<proteinExistence type="inferred from homology"/>
<dbReference type="Proteomes" id="UP000049855">
    <property type="component" value="Unassembled WGS sequence"/>
</dbReference>
<dbReference type="PANTHER" id="PTHR30026:SF21">
    <property type="entry name" value="SLR1270 PROTEIN"/>
    <property type="match status" value="1"/>
</dbReference>
<evidence type="ECO:0000313" key="8">
    <source>
        <dbReference type="EMBL" id="CQR70274.1"/>
    </source>
</evidence>
<dbReference type="Gene3D" id="1.20.1600.10">
    <property type="entry name" value="Outer membrane efflux proteins (OEP)"/>
    <property type="match status" value="1"/>
</dbReference>
<dbReference type="GO" id="GO:0015288">
    <property type="term" value="F:porin activity"/>
    <property type="evidence" value="ECO:0007669"/>
    <property type="project" value="TreeGrafter"/>
</dbReference>
<gene>
    <name evidence="8" type="ORF">SpAn4DRAFT_1243</name>
</gene>
<dbReference type="InterPro" id="IPR051906">
    <property type="entry name" value="TolC-like"/>
</dbReference>
<reference evidence="9" key="1">
    <citation type="submission" date="2015-03" db="EMBL/GenBank/DDBJ databases">
        <authorList>
            <person name="Nijsse Bart"/>
        </authorList>
    </citation>
    <scope>NUCLEOTIDE SEQUENCE [LARGE SCALE GENOMIC DNA]</scope>
</reference>
<keyword evidence="4" id="KW-1134">Transmembrane beta strand</keyword>
<dbReference type="GO" id="GO:1990281">
    <property type="term" value="C:efflux pump complex"/>
    <property type="evidence" value="ECO:0007669"/>
    <property type="project" value="TreeGrafter"/>
</dbReference>
<protein>
    <submittedName>
        <fullName evidence="8">Outer membrane efflux protein</fullName>
    </submittedName>
</protein>
<evidence type="ECO:0000256" key="5">
    <source>
        <dbReference type="ARBA" id="ARBA00022692"/>
    </source>
</evidence>
<evidence type="ECO:0000256" key="6">
    <source>
        <dbReference type="ARBA" id="ARBA00023136"/>
    </source>
</evidence>
<keyword evidence="9" id="KW-1185">Reference proteome</keyword>
<accession>A0A0U1KUD2</accession>
<evidence type="ECO:0000256" key="2">
    <source>
        <dbReference type="ARBA" id="ARBA00007613"/>
    </source>
</evidence>
<evidence type="ECO:0000256" key="4">
    <source>
        <dbReference type="ARBA" id="ARBA00022452"/>
    </source>
</evidence>
<sequence>MNLTVAELELAAARQQLQLKIVTYYFNVLEYRNEARICQATVDNYTDHLNLVKTKYDLGMVAKTEVLSSQVNLADAQDSLIKVQNNYSNAVATLNNALGLPHDSELVLKDDFKYEKTGLILEQCLTYAETHRPEIVQYESKIASAEAGVQIARSGYLPTVNLTLSQGWKDNNFPGFKKSNCSVGLVTSLDLWDAGLTKSKVRQAEFSLAKTRDQARQNRDSILLDVRQYYLSMQEAKKRIETSTVSVNQAEENLTIEKLRYDVGAGTGLDVRDAVLALDKARKNYTQALYDYDTAKANLDQAMGLPVQ</sequence>
<evidence type="ECO:0000313" key="9">
    <source>
        <dbReference type="Proteomes" id="UP000049855"/>
    </source>
</evidence>
<dbReference type="GO" id="GO:0015562">
    <property type="term" value="F:efflux transmembrane transporter activity"/>
    <property type="evidence" value="ECO:0007669"/>
    <property type="project" value="InterPro"/>
</dbReference>
<dbReference type="Pfam" id="PF02321">
    <property type="entry name" value="OEP"/>
    <property type="match status" value="2"/>
</dbReference>
<comment type="similarity">
    <text evidence="2">Belongs to the outer membrane factor (OMF) (TC 1.B.17) family.</text>
</comment>
<evidence type="ECO:0000256" key="7">
    <source>
        <dbReference type="ARBA" id="ARBA00023237"/>
    </source>
</evidence>
<keyword evidence="7" id="KW-0998">Cell outer membrane</keyword>
<organism evidence="8 9">
    <name type="scientific">Sporomusa ovata</name>
    <dbReference type="NCBI Taxonomy" id="2378"/>
    <lineage>
        <taxon>Bacteria</taxon>
        <taxon>Bacillati</taxon>
        <taxon>Bacillota</taxon>
        <taxon>Negativicutes</taxon>
        <taxon>Selenomonadales</taxon>
        <taxon>Sporomusaceae</taxon>
        <taxon>Sporomusa</taxon>
    </lineage>
</organism>
<evidence type="ECO:0000256" key="1">
    <source>
        <dbReference type="ARBA" id="ARBA00004442"/>
    </source>
</evidence>
<dbReference type="EMBL" id="CTRP01000003">
    <property type="protein sequence ID" value="CQR70274.1"/>
    <property type="molecule type" value="Genomic_DNA"/>
</dbReference>
<keyword evidence="3" id="KW-0813">Transport</keyword>